<evidence type="ECO:0000313" key="2">
    <source>
        <dbReference type="Proteomes" id="UP000064137"/>
    </source>
</evidence>
<dbReference type="Pfam" id="PF16137">
    <property type="entry name" value="DUF4845"/>
    <property type="match status" value="1"/>
</dbReference>
<sequence length="131" mass="15054">MTERRVPRLPSRQQGLSFLGGLLALCVIAFLASTAMKLVPHYLDYNALTKVIESIGDNPDNQIRSVSDVYSYVGKGMQVNDIRDLDLQKAMRVEADGNHLQIRLDYEKREHLIRNIDLVVRFNRDFRINLP</sequence>
<dbReference type="RefSeq" id="WP_059313748.1">
    <property type="nucleotide sequence ID" value="NZ_CP013987.1"/>
</dbReference>
<dbReference type="InterPro" id="IPR032314">
    <property type="entry name" value="DUF4845"/>
</dbReference>
<dbReference type="OrthoDB" id="5734946at2"/>
<accession>A0A0U4W6D1</accession>
<reference evidence="1 2" key="1">
    <citation type="submission" date="2016-01" db="EMBL/GenBank/DDBJ databases">
        <title>Annotation of Pseudomonas oryzihabitans USDA-ARS-USMARC-56511.</title>
        <authorList>
            <person name="Harhay G.P."/>
            <person name="Harhay D.M."/>
            <person name="Smith T.P.L."/>
            <person name="Bono J.L."/>
            <person name="Heaton M.P."/>
            <person name="Clawson M.L."/>
            <person name="Chitko-Mckown C.G."/>
            <person name="Capik S.F."/>
            <person name="DeDonder K.D."/>
            <person name="Apley M.D."/>
            <person name="Lubbers B.V."/>
            <person name="White B.J."/>
            <person name="Larson R.L."/>
        </authorList>
    </citation>
    <scope>NUCLEOTIDE SEQUENCE [LARGE SCALE GENOMIC DNA]</scope>
    <source>
        <strain evidence="1 2">USDA-ARS-USMARC-56511</strain>
    </source>
</reference>
<evidence type="ECO:0000313" key="1">
    <source>
        <dbReference type="EMBL" id="ALZ83493.1"/>
    </source>
</evidence>
<organism evidence="1 2">
    <name type="scientific">Pseudomonas oryzihabitans</name>
    <dbReference type="NCBI Taxonomy" id="47885"/>
    <lineage>
        <taxon>Bacteria</taxon>
        <taxon>Pseudomonadati</taxon>
        <taxon>Pseudomonadota</taxon>
        <taxon>Gammaproteobacteria</taxon>
        <taxon>Pseudomonadales</taxon>
        <taxon>Pseudomonadaceae</taxon>
        <taxon>Pseudomonas</taxon>
    </lineage>
</organism>
<proteinExistence type="predicted"/>
<dbReference type="Proteomes" id="UP000064137">
    <property type="component" value="Chromosome"/>
</dbReference>
<dbReference type="KEGG" id="por:APT59_04465"/>
<protein>
    <recommendedName>
        <fullName evidence="3">DUF4845 domain-containing protein</fullName>
    </recommendedName>
</protein>
<gene>
    <name evidence="1" type="ORF">APT59_04465</name>
</gene>
<evidence type="ECO:0008006" key="3">
    <source>
        <dbReference type="Google" id="ProtNLM"/>
    </source>
</evidence>
<dbReference type="EMBL" id="CP013987">
    <property type="protein sequence ID" value="ALZ83493.1"/>
    <property type="molecule type" value="Genomic_DNA"/>
</dbReference>
<name>A0A0U4W6D1_9PSED</name>
<dbReference type="AlphaFoldDB" id="A0A0U4W6D1"/>